<gene>
    <name evidence="8" type="ORF">GCM10022242_36230</name>
</gene>
<evidence type="ECO:0000256" key="3">
    <source>
        <dbReference type="ARBA" id="ARBA00022989"/>
    </source>
</evidence>
<protein>
    <recommendedName>
        <fullName evidence="5">Signal peptidase I</fullName>
        <ecNumber evidence="5">3.4.21.89</ecNumber>
    </recommendedName>
</protein>
<dbReference type="InterPro" id="IPR019533">
    <property type="entry name" value="Peptidase_S26"/>
</dbReference>
<keyword evidence="9" id="KW-1185">Reference proteome</keyword>
<proteinExistence type="predicted"/>
<keyword evidence="3 6" id="KW-1133">Transmembrane helix</keyword>
<dbReference type="PANTHER" id="PTHR10806">
    <property type="entry name" value="SIGNAL PEPTIDASE COMPLEX CATALYTIC SUBUNIT SEC11"/>
    <property type="match status" value="1"/>
</dbReference>
<dbReference type="EMBL" id="BAABAH010000016">
    <property type="protein sequence ID" value="GAA3831704.1"/>
    <property type="molecule type" value="Genomic_DNA"/>
</dbReference>
<feature type="domain" description="Peptidase S26" evidence="7">
    <location>
        <begin position="20"/>
        <end position="89"/>
    </location>
</feature>
<feature type="transmembrane region" description="Helical" evidence="6">
    <location>
        <begin position="147"/>
        <end position="167"/>
    </location>
</feature>
<dbReference type="RefSeq" id="WP_344778098.1">
    <property type="nucleotide sequence ID" value="NZ_BAABAH010000016.1"/>
</dbReference>
<dbReference type="NCBIfam" id="TIGR02228">
    <property type="entry name" value="sigpep_I_arch"/>
    <property type="match status" value="1"/>
</dbReference>
<dbReference type="PANTHER" id="PTHR10806:SF6">
    <property type="entry name" value="SIGNAL PEPTIDASE COMPLEX CATALYTIC SUBUNIT SEC11"/>
    <property type="match status" value="1"/>
</dbReference>
<evidence type="ECO:0000313" key="8">
    <source>
        <dbReference type="EMBL" id="GAA3831704.1"/>
    </source>
</evidence>
<evidence type="ECO:0000259" key="7">
    <source>
        <dbReference type="Pfam" id="PF10502"/>
    </source>
</evidence>
<evidence type="ECO:0000256" key="5">
    <source>
        <dbReference type="NCBIfam" id="TIGR02228"/>
    </source>
</evidence>
<dbReference type="Proteomes" id="UP001501821">
    <property type="component" value="Unassembled WGS sequence"/>
</dbReference>
<evidence type="ECO:0000313" key="9">
    <source>
        <dbReference type="Proteomes" id="UP001501821"/>
    </source>
</evidence>
<keyword evidence="4 6" id="KW-0472">Membrane</keyword>
<name>A0ABP7J0X2_9ACTN</name>
<comment type="caution">
    <text evidence="8">The sequence shown here is derived from an EMBL/GenBank/DDBJ whole genome shotgun (WGS) entry which is preliminary data.</text>
</comment>
<evidence type="ECO:0000256" key="4">
    <source>
        <dbReference type="ARBA" id="ARBA00023136"/>
    </source>
</evidence>
<dbReference type="Pfam" id="PF10502">
    <property type="entry name" value="Peptidase_S26"/>
    <property type="match status" value="1"/>
</dbReference>
<reference evidence="9" key="1">
    <citation type="journal article" date="2019" name="Int. J. Syst. Evol. Microbiol.">
        <title>The Global Catalogue of Microorganisms (GCM) 10K type strain sequencing project: providing services to taxonomists for standard genome sequencing and annotation.</title>
        <authorList>
            <consortium name="The Broad Institute Genomics Platform"/>
            <consortium name="The Broad Institute Genome Sequencing Center for Infectious Disease"/>
            <person name="Wu L."/>
            <person name="Ma J."/>
        </authorList>
    </citation>
    <scope>NUCLEOTIDE SEQUENCE [LARGE SCALE GENOMIC DNA]</scope>
    <source>
        <strain evidence="9">JCM 16953</strain>
    </source>
</reference>
<evidence type="ECO:0000256" key="6">
    <source>
        <dbReference type="SAM" id="Phobius"/>
    </source>
</evidence>
<accession>A0ABP7J0X2</accession>
<organism evidence="8 9">
    <name type="scientific">Nocardioides panacisoli</name>
    <dbReference type="NCBI Taxonomy" id="627624"/>
    <lineage>
        <taxon>Bacteria</taxon>
        <taxon>Bacillati</taxon>
        <taxon>Actinomycetota</taxon>
        <taxon>Actinomycetes</taxon>
        <taxon>Propionibacteriales</taxon>
        <taxon>Nocardioidaceae</taxon>
        <taxon>Nocardioides</taxon>
    </lineage>
</organism>
<comment type="subcellular location">
    <subcellularLocation>
        <location evidence="1">Membrane</location>
    </subcellularLocation>
</comment>
<evidence type="ECO:0000256" key="1">
    <source>
        <dbReference type="ARBA" id="ARBA00004370"/>
    </source>
</evidence>
<dbReference type="InterPro" id="IPR001733">
    <property type="entry name" value="Peptidase_S26B"/>
</dbReference>
<sequence length="178" mass="19032">MRAAFGWVCRVVAWLVILGAAAVLSAAVLVPRLAGATPYTVLTGSMRPHYPPGTLVVVKPVDPDDLAVGDVVTYQLESGKPEVVTHRVVRVATSLGGRTTFTTQGDANDVPDEKAVRPVQVKGRLWYSVPYLGYVNEVLTGSQRQTAVYVVAGGLTAYALWMFAGALHGRSRKEEVPA</sequence>
<dbReference type="InterPro" id="IPR036286">
    <property type="entry name" value="LexA/Signal_pep-like_sf"/>
</dbReference>
<keyword evidence="2 6" id="KW-0812">Transmembrane</keyword>
<dbReference type="CDD" id="cd06530">
    <property type="entry name" value="S26_SPase_I"/>
    <property type="match status" value="1"/>
</dbReference>
<dbReference type="EC" id="3.4.21.89" evidence="5"/>
<dbReference type="SUPFAM" id="SSF51306">
    <property type="entry name" value="LexA/Signal peptidase"/>
    <property type="match status" value="1"/>
</dbReference>
<evidence type="ECO:0000256" key="2">
    <source>
        <dbReference type="ARBA" id="ARBA00022692"/>
    </source>
</evidence>